<name>A0AA40EFW4_9PEZI</name>
<sequence>MRPSLSQTWSSRPKLDPTAHKDDHIPHSTSKNALRHTTQSRMSSIWHPPVGLKNHTQPTKS</sequence>
<reference evidence="2" key="1">
    <citation type="submission" date="2023-06" db="EMBL/GenBank/DDBJ databases">
        <title>Genome-scale phylogeny and comparative genomics of the fungal order Sordariales.</title>
        <authorList>
            <consortium name="Lawrence Berkeley National Laboratory"/>
            <person name="Hensen N."/>
            <person name="Bonometti L."/>
            <person name="Westerberg I."/>
            <person name="Brannstrom I.O."/>
            <person name="Guillou S."/>
            <person name="Cros-Aarteil S."/>
            <person name="Calhoun S."/>
            <person name="Haridas S."/>
            <person name="Kuo A."/>
            <person name="Mondo S."/>
            <person name="Pangilinan J."/>
            <person name="Riley R."/>
            <person name="LaButti K."/>
            <person name="Andreopoulos B."/>
            <person name="Lipzen A."/>
            <person name="Chen C."/>
            <person name="Yanf M."/>
            <person name="Daum C."/>
            <person name="Ng V."/>
            <person name="Clum A."/>
            <person name="Steindorff A."/>
            <person name="Ohm R."/>
            <person name="Martin F."/>
            <person name="Silar P."/>
            <person name="Natvig D."/>
            <person name="Lalanne C."/>
            <person name="Gautier V."/>
            <person name="Ament-velasquez S.L."/>
            <person name="Kruys A."/>
            <person name="Hutchinson M.I."/>
            <person name="Powell A.J."/>
            <person name="Barry K."/>
            <person name="Miller A.N."/>
            <person name="Grigoriev I.V."/>
            <person name="Debuchy R."/>
            <person name="Gladieux P."/>
            <person name="Thoren M.H."/>
            <person name="Johannesson H."/>
        </authorList>
    </citation>
    <scope>NUCLEOTIDE SEQUENCE</scope>
    <source>
        <strain evidence="2">SMH3187-1</strain>
    </source>
</reference>
<proteinExistence type="predicted"/>
<dbReference type="Proteomes" id="UP001172155">
    <property type="component" value="Unassembled WGS sequence"/>
</dbReference>
<evidence type="ECO:0000313" key="3">
    <source>
        <dbReference type="Proteomes" id="UP001172155"/>
    </source>
</evidence>
<feature type="region of interest" description="Disordered" evidence="1">
    <location>
        <begin position="1"/>
        <end position="61"/>
    </location>
</feature>
<gene>
    <name evidence="2" type="ORF">B0T18DRAFT_421909</name>
</gene>
<feature type="compositionally biased region" description="Basic and acidic residues" evidence="1">
    <location>
        <begin position="13"/>
        <end position="26"/>
    </location>
</feature>
<dbReference type="EMBL" id="JAUKUD010000007">
    <property type="protein sequence ID" value="KAK0738380.1"/>
    <property type="molecule type" value="Genomic_DNA"/>
</dbReference>
<comment type="caution">
    <text evidence="2">The sequence shown here is derived from an EMBL/GenBank/DDBJ whole genome shotgun (WGS) entry which is preliminary data.</text>
</comment>
<dbReference type="AlphaFoldDB" id="A0AA40EFW4"/>
<protein>
    <submittedName>
        <fullName evidence="2">Uncharacterized protein</fullName>
    </submittedName>
</protein>
<feature type="compositionally biased region" description="Polar residues" evidence="1">
    <location>
        <begin position="27"/>
        <end position="43"/>
    </location>
</feature>
<accession>A0AA40EFW4</accession>
<evidence type="ECO:0000256" key="1">
    <source>
        <dbReference type="SAM" id="MobiDB-lite"/>
    </source>
</evidence>
<keyword evidence="3" id="KW-1185">Reference proteome</keyword>
<feature type="compositionally biased region" description="Polar residues" evidence="1">
    <location>
        <begin position="1"/>
        <end position="11"/>
    </location>
</feature>
<evidence type="ECO:0000313" key="2">
    <source>
        <dbReference type="EMBL" id="KAK0738380.1"/>
    </source>
</evidence>
<organism evidence="2 3">
    <name type="scientific">Schizothecium vesticola</name>
    <dbReference type="NCBI Taxonomy" id="314040"/>
    <lineage>
        <taxon>Eukaryota</taxon>
        <taxon>Fungi</taxon>
        <taxon>Dikarya</taxon>
        <taxon>Ascomycota</taxon>
        <taxon>Pezizomycotina</taxon>
        <taxon>Sordariomycetes</taxon>
        <taxon>Sordariomycetidae</taxon>
        <taxon>Sordariales</taxon>
        <taxon>Schizotheciaceae</taxon>
        <taxon>Schizothecium</taxon>
    </lineage>
</organism>